<keyword evidence="2" id="KW-1185">Reference proteome</keyword>
<proteinExistence type="predicted"/>
<evidence type="ECO:0000313" key="1">
    <source>
        <dbReference type="EMBL" id="KAH9756597.1"/>
    </source>
</evidence>
<protein>
    <submittedName>
        <fullName evidence="1">Uncharacterized protein</fullName>
    </submittedName>
</protein>
<evidence type="ECO:0000313" key="2">
    <source>
        <dbReference type="Proteomes" id="UP000829398"/>
    </source>
</evidence>
<organism evidence="1 2">
    <name type="scientific">Citrus sinensis</name>
    <name type="common">Sweet orange</name>
    <name type="synonym">Citrus aurantium var. sinensis</name>
    <dbReference type="NCBI Taxonomy" id="2711"/>
    <lineage>
        <taxon>Eukaryota</taxon>
        <taxon>Viridiplantae</taxon>
        <taxon>Streptophyta</taxon>
        <taxon>Embryophyta</taxon>
        <taxon>Tracheophyta</taxon>
        <taxon>Spermatophyta</taxon>
        <taxon>Magnoliopsida</taxon>
        <taxon>eudicotyledons</taxon>
        <taxon>Gunneridae</taxon>
        <taxon>Pentapetalae</taxon>
        <taxon>rosids</taxon>
        <taxon>malvids</taxon>
        <taxon>Sapindales</taxon>
        <taxon>Rutaceae</taxon>
        <taxon>Aurantioideae</taxon>
        <taxon>Citrus</taxon>
    </lineage>
</organism>
<reference evidence="2" key="1">
    <citation type="journal article" date="2023" name="Hortic. Res.">
        <title>A chromosome-level phased genome enabling allele-level studies in sweet orange: a case study on citrus Huanglongbing tolerance.</title>
        <authorList>
            <person name="Wu B."/>
            <person name="Yu Q."/>
            <person name="Deng Z."/>
            <person name="Duan Y."/>
            <person name="Luo F."/>
            <person name="Gmitter F. Jr."/>
        </authorList>
    </citation>
    <scope>NUCLEOTIDE SEQUENCE [LARGE SCALE GENOMIC DNA]</scope>
    <source>
        <strain evidence="2">cv. Valencia</strain>
    </source>
</reference>
<comment type="caution">
    <text evidence="1">The sequence shown here is derived from an EMBL/GenBank/DDBJ whole genome shotgun (WGS) entry which is preliminary data.</text>
</comment>
<accession>A0ACB8KQB7</accession>
<name>A0ACB8KQB7_CITSI</name>
<gene>
    <name evidence="1" type="ORF">KPL71_016126</name>
</gene>
<dbReference type="Proteomes" id="UP000829398">
    <property type="component" value="Chromosome 5"/>
</dbReference>
<sequence>MSFSIFNSLVLFLVLHFSLIEIACDSAEEVHALLKWKTSLQNPSQPPFSSPCAWSGISCNHAGSVVSINLTGSNLKGTLQEFPFLLFPQLAYLDLSVNKLFGTIPTQISHLSKLKHLDFSTNQFSGIIPPQIGILTNLVVLRLSIALSYNRLNGSIPASLGNLSNLVQLSLSNNSLSGQIPPNWGYLTSLVELRLDNNYLTGLIPPSFQNLRKLTVHVQ</sequence>
<dbReference type="EMBL" id="CM039174">
    <property type="protein sequence ID" value="KAH9756597.1"/>
    <property type="molecule type" value="Genomic_DNA"/>
</dbReference>